<evidence type="ECO:0000259" key="4">
    <source>
        <dbReference type="Pfam" id="PF01717"/>
    </source>
</evidence>
<sequence>MKDIKPFATTLVGSMPRSKELLELKEKLKTNPNLKEDFEKKVFEETKKVIKLLDKVGIDIVVSGELSRDNYMGYIAEKVDGINLLTTDEIKELLPDDSAFKKSLEEMDASENIMKSPVCVGKINTDTPLNIKEVENIKKLTNKPFKITLPSPYLLTRTMWVKEVTGKIYDNRAALGEDVVKLLINEIKRLSSLGVKVIQIDEPILSEVVFTKECEDTSFY</sequence>
<comment type="caution">
    <text evidence="5">The sequence shown here is derived from an EMBL/GenBank/DDBJ whole genome shotgun (WGS) entry which is preliminary data.</text>
</comment>
<feature type="domain" description="Cobalamin-independent methionine synthase MetE C-terminal/archaeal" evidence="4">
    <location>
        <begin position="7"/>
        <end position="218"/>
    </location>
</feature>
<evidence type="ECO:0000256" key="1">
    <source>
        <dbReference type="ARBA" id="ARBA00001947"/>
    </source>
</evidence>
<keyword evidence="6" id="KW-1185">Reference proteome</keyword>
<keyword evidence="3" id="KW-0862">Zinc</keyword>
<dbReference type="InterPro" id="IPR038071">
    <property type="entry name" value="UROD/MetE-like_sf"/>
</dbReference>
<dbReference type="InterPro" id="IPR002629">
    <property type="entry name" value="Met_Synth_C/arc"/>
</dbReference>
<gene>
    <name evidence="5" type="ORF">HMPREF1871_01031</name>
</gene>
<dbReference type="EMBL" id="LSDB01000052">
    <property type="protein sequence ID" value="KXB57120.1"/>
    <property type="molecule type" value="Genomic_DNA"/>
</dbReference>
<name>A0ABR5TLC6_9BACL</name>
<dbReference type="Proteomes" id="UP000070467">
    <property type="component" value="Unassembled WGS sequence"/>
</dbReference>
<evidence type="ECO:0000313" key="6">
    <source>
        <dbReference type="Proteomes" id="UP000070467"/>
    </source>
</evidence>
<reference evidence="5 6" key="1">
    <citation type="submission" date="2016-01" db="EMBL/GenBank/DDBJ databases">
        <authorList>
            <person name="Mitreva M."/>
            <person name="Pepin K.H."/>
            <person name="Mihindukulasuriya K.A."/>
            <person name="Fulton R."/>
            <person name="Fronick C."/>
            <person name="O'Laughlin M."/>
            <person name="Miner T."/>
            <person name="Herter B."/>
            <person name="Rosa B.A."/>
            <person name="Cordes M."/>
            <person name="Tomlinson C."/>
            <person name="Wollam A."/>
            <person name="Palsikar V.B."/>
            <person name="Mardis E.R."/>
            <person name="Wilson R.K."/>
        </authorList>
    </citation>
    <scope>NUCLEOTIDE SEQUENCE [LARGE SCALE GENOMIC DNA]</scope>
    <source>
        <strain evidence="5 6">KA00071</strain>
    </source>
</reference>
<evidence type="ECO:0000256" key="2">
    <source>
        <dbReference type="ARBA" id="ARBA00022723"/>
    </source>
</evidence>
<accession>A0ABR5TLC6</accession>
<dbReference type="PANTHER" id="PTHR30519">
    <property type="entry name" value="5-METHYLTETRAHYDROPTEROYLTRIGLUTAMATE--HOMOCYSTEINE METHYLTRANSFERASE"/>
    <property type="match status" value="1"/>
</dbReference>
<proteinExistence type="predicted"/>
<keyword evidence="2" id="KW-0479">Metal-binding</keyword>
<protein>
    <submittedName>
        <fullName evidence="5">Methionine synthase, vitamin-B12 independent</fullName>
    </submittedName>
</protein>
<dbReference type="Gene3D" id="3.20.20.210">
    <property type="match status" value="1"/>
</dbReference>
<evidence type="ECO:0000313" key="5">
    <source>
        <dbReference type="EMBL" id="KXB57120.1"/>
    </source>
</evidence>
<dbReference type="SUPFAM" id="SSF51726">
    <property type="entry name" value="UROD/MetE-like"/>
    <property type="match status" value="1"/>
</dbReference>
<evidence type="ECO:0000256" key="3">
    <source>
        <dbReference type="ARBA" id="ARBA00022833"/>
    </source>
</evidence>
<organism evidence="5 6">
    <name type="scientific">Gemelliphila asaccharolytica</name>
    <dbReference type="NCBI Taxonomy" id="502393"/>
    <lineage>
        <taxon>Bacteria</taxon>
        <taxon>Bacillati</taxon>
        <taxon>Bacillota</taxon>
        <taxon>Bacilli</taxon>
        <taxon>Bacillales</taxon>
        <taxon>Gemellaceae</taxon>
        <taxon>Gemelliphila</taxon>
    </lineage>
</organism>
<comment type="cofactor">
    <cofactor evidence="1">
        <name>Zn(2+)</name>
        <dbReference type="ChEBI" id="CHEBI:29105"/>
    </cofactor>
</comment>
<dbReference type="Pfam" id="PF01717">
    <property type="entry name" value="Meth_synt_2"/>
    <property type="match status" value="1"/>
</dbReference>